<feature type="region of interest" description="Disordered" evidence="7">
    <location>
        <begin position="989"/>
        <end position="1023"/>
    </location>
</feature>
<dbReference type="Gene3D" id="3.90.226.10">
    <property type="entry name" value="2-enoyl-CoA Hydratase, Chain A, domain 1"/>
    <property type="match status" value="1"/>
</dbReference>
<dbReference type="GO" id="GO:0006508">
    <property type="term" value="P:proteolysis"/>
    <property type="evidence" value="ECO:0007669"/>
    <property type="project" value="InterPro"/>
</dbReference>
<dbReference type="InterPro" id="IPR042269">
    <property type="entry name" value="Ser_carbopepase_S28_SKS"/>
</dbReference>
<dbReference type="GO" id="GO:0005634">
    <property type="term" value="C:nucleus"/>
    <property type="evidence" value="ECO:0007669"/>
    <property type="project" value="UniProtKB-SubCell"/>
</dbReference>
<dbReference type="InterPro" id="IPR001753">
    <property type="entry name" value="Enoyl-CoA_hydra/iso"/>
</dbReference>
<dbReference type="CDD" id="cd00086">
    <property type="entry name" value="homeodomain"/>
    <property type="match status" value="1"/>
</dbReference>
<dbReference type="Pfam" id="PF05577">
    <property type="entry name" value="Peptidase_S28"/>
    <property type="match status" value="1"/>
</dbReference>
<dbReference type="InterPro" id="IPR001356">
    <property type="entry name" value="HD"/>
</dbReference>
<keyword evidence="10" id="KW-1185">Reference proteome</keyword>
<dbReference type="PROSITE" id="PS50071">
    <property type="entry name" value="HOMEOBOX_2"/>
    <property type="match status" value="1"/>
</dbReference>
<comment type="similarity">
    <text evidence="2">Belongs to the TALE/MEIS homeobox family.</text>
</comment>
<keyword evidence="4 6" id="KW-0371">Homeobox</keyword>
<dbReference type="InterPro" id="IPR029045">
    <property type="entry name" value="ClpP/crotonase-like_dom_sf"/>
</dbReference>
<dbReference type="FunFam" id="3.90.226.10:FF:000024">
    <property type="entry name" value="Delta3,5-delta2,4-dienoyl-CoA isomerase"/>
    <property type="match status" value="1"/>
</dbReference>
<protein>
    <submittedName>
        <fullName evidence="9">Homeobox protein meis3-like</fullName>
    </submittedName>
</protein>
<dbReference type="SUPFAM" id="SSF53474">
    <property type="entry name" value="alpha/beta-Hydrolases"/>
    <property type="match status" value="1"/>
</dbReference>
<dbReference type="GO" id="GO:0070008">
    <property type="term" value="F:serine-type exopeptidase activity"/>
    <property type="evidence" value="ECO:0007669"/>
    <property type="project" value="InterPro"/>
</dbReference>
<dbReference type="InterPro" id="IPR032453">
    <property type="entry name" value="PKNOX/Meis_N"/>
</dbReference>
<comment type="similarity">
    <text evidence="1">Belongs to the enoyl-CoA hydratase/isomerase family.</text>
</comment>
<evidence type="ECO:0000256" key="5">
    <source>
        <dbReference type="ARBA" id="ARBA00023242"/>
    </source>
</evidence>
<sequence>MNCIVKAAALGRRGLWFPTLNAVRAMSTPGGPTPPFTTLSITHPANHVTHVELHRPEKRNAMNKAYWSEMVDCFNQISEDPECRVVVLSGAGKLFTAGIDIMDLAGDLLQPQGDDTARIAWYLRGIISKYQNTFSVIEKCPKPVVVAVHGACVGGGVDLITACDIRLCTQDAWFQVKEVDIGLAADVGTLQRLPKVIGSRSLVNELALTARKMYSDEAKTCGLVSRVFSDKESMMAGALEIAGEIACRSPVAVQGTKINLLYSRDHSVTEGLDYMKFIVNEAYWKKADGPVFLYISGEGALSKFSLLTGHHVDIAKKHGALLVALEHRFYGSSVNPGGLELLNLQHLSSQQALADLAAFHSFISQKYALTDKNIWISFGGSYAGALSAWFRGKFPHLVYGAVASSAPVQAKLDFSAYNKVVAHSLTEEDVGGSYKCLNSVREAFVALKAALLGGNEMKVVKDFGCCDVPKSPEDRTELVQSVADIFMGSVQYNEEGVMPTIAQICDIMTNQSQEEAYDRLVKLAEMYRAMSKERCLDISHQHTMLNLNESTSGSFGYRQWYYQTCTEFGFYQTCDDASCPFVRTVTLKDHTQLCLQLFEIPEDKLPMNIAFTNQYYGGHQAKTQRVLYINGDIDPWMELSIVHNGTGVDEDRTIMIHGAAHCADMNPAHSRDKPSLSQARKNPTQLIWLSCKYEELIQYPGSEIMPMGGYGEAMRSLPPPHYGHGAPDSLKHYRDQIYGHPLFPLLALVFEKCELATCSPRDASSLSNASHHPSMTGHSDVCSSESFNEDIAAFAKQMIQAIQVLRFHLLELEKVHDLCDNFCHRYITCLKGKMPTDLVLEDRESGSKSDMEDFTGSCTSLSEQNQSWLRDTDDCLSTPSGTPSASCGLATHSVDACSDAGDGLDGAVASPSTGEEDETDRDRRNNKKRGIFPKVATNIMRAWLFQHLSHPYPSEEQKKQLSQDTGLTILQVNNWFINARRRIVQPMIDQSNRSGQGAPYSPDGGALGGYGLDSQPHLGLRTA</sequence>
<dbReference type="SUPFAM" id="SSF52096">
    <property type="entry name" value="ClpP/crotonase"/>
    <property type="match status" value="1"/>
</dbReference>
<evidence type="ECO:0000313" key="9">
    <source>
        <dbReference type="EMBL" id="KAF5895311.1"/>
    </source>
</evidence>
<dbReference type="GO" id="GO:0051750">
    <property type="term" value="F:delta(3,5)-delta(2,4)-dienoyl-CoA isomerase activity"/>
    <property type="evidence" value="ECO:0007669"/>
    <property type="project" value="TreeGrafter"/>
</dbReference>
<name>A0A8J4TZH8_CLAMG</name>
<proteinExistence type="inferred from homology"/>
<evidence type="ECO:0000256" key="3">
    <source>
        <dbReference type="ARBA" id="ARBA00023125"/>
    </source>
</evidence>
<evidence type="ECO:0000256" key="1">
    <source>
        <dbReference type="ARBA" id="ARBA00005254"/>
    </source>
</evidence>
<evidence type="ECO:0000256" key="4">
    <source>
        <dbReference type="ARBA" id="ARBA00023155"/>
    </source>
</evidence>
<feature type="DNA-binding region" description="Homeobox" evidence="6">
    <location>
        <begin position="925"/>
        <end position="987"/>
    </location>
</feature>
<dbReference type="EMBL" id="QNUK01000328">
    <property type="protein sequence ID" value="KAF5895311.1"/>
    <property type="molecule type" value="Genomic_DNA"/>
</dbReference>
<dbReference type="Pfam" id="PF00378">
    <property type="entry name" value="ECH_1"/>
    <property type="match status" value="1"/>
</dbReference>
<dbReference type="SMART" id="SM00389">
    <property type="entry name" value="HOX"/>
    <property type="match status" value="1"/>
</dbReference>
<dbReference type="Pfam" id="PF05920">
    <property type="entry name" value="Homeobox_KN"/>
    <property type="match status" value="1"/>
</dbReference>
<evidence type="ECO:0000256" key="7">
    <source>
        <dbReference type="SAM" id="MobiDB-lite"/>
    </source>
</evidence>
<feature type="non-terminal residue" evidence="9">
    <location>
        <position position="1"/>
    </location>
</feature>
<feature type="domain" description="Homeobox" evidence="8">
    <location>
        <begin position="923"/>
        <end position="986"/>
    </location>
</feature>
<dbReference type="Gene3D" id="3.40.50.1820">
    <property type="entry name" value="alpha/beta hydrolase"/>
    <property type="match status" value="1"/>
</dbReference>
<dbReference type="Pfam" id="PF16493">
    <property type="entry name" value="Meis_PKNOX_N"/>
    <property type="match status" value="1"/>
</dbReference>
<dbReference type="AlphaFoldDB" id="A0A8J4TZH8"/>
<comment type="caution">
    <text evidence="9">The sequence shown here is derived from an EMBL/GenBank/DDBJ whole genome shotgun (WGS) entry which is preliminary data.</text>
</comment>
<gene>
    <name evidence="9" type="primary">prss16</name>
    <name evidence="9" type="ORF">DAT39_014985</name>
</gene>
<dbReference type="InterPro" id="IPR008758">
    <property type="entry name" value="Peptidase_S28"/>
</dbReference>
<dbReference type="GO" id="GO:0006355">
    <property type="term" value="P:regulation of DNA-templated transcription"/>
    <property type="evidence" value="ECO:0007669"/>
    <property type="project" value="InterPro"/>
</dbReference>
<evidence type="ECO:0000313" key="10">
    <source>
        <dbReference type="Proteomes" id="UP000727407"/>
    </source>
</evidence>
<evidence type="ECO:0000259" key="8">
    <source>
        <dbReference type="PROSITE" id="PS50071"/>
    </source>
</evidence>
<dbReference type="GO" id="GO:0003677">
    <property type="term" value="F:DNA binding"/>
    <property type="evidence" value="ECO:0007669"/>
    <property type="project" value="UniProtKB-UniRule"/>
</dbReference>
<reference evidence="9" key="1">
    <citation type="submission" date="2020-07" db="EMBL/GenBank/DDBJ databases">
        <title>Clarias magur genome sequencing, assembly and annotation.</title>
        <authorList>
            <person name="Kushwaha B."/>
            <person name="Kumar R."/>
            <person name="Das P."/>
            <person name="Joshi C.G."/>
            <person name="Kumar D."/>
            <person name="Nagpure N.S."/>
            <person name="Pandey M."/>
            <person name="Agarwal S."/>
            <person name="Srivastava S."/>
            <person name="Singh M."/>
            <person name="Sahoo L."/>
            <person name="Jayasankar P."/>
            <person name="Meher P.K."/>
            <person name="Koringa P.G."/>
            <person name="Iquebal M.A."/>
            <person name="Das S.P."/>
            <person name="Bit A."/>
            <person name="Patnaik S."/>
            <person name="Patel N."/>
            <person name="Shah T.M."/>
            <person name="Hinsu A."/>
            <person name="Jena J.K."/>
        </authorList>
    </citation>
    <scope>NUCLEOTIDE SEQUENCE</scope>
    <source>
        <strain evidence="9">CIFAMagur01</strain>
        <tissue evidence="9">Testis</tissue>
    </source>
</reference>
<keyword evidence="3 6" id="KW-0238">DNA-binding</keyword>
<organism evidence="9 10">
    <name type="scientific">Clarias magur</name>
    <name type="common">Asian catfish</name>
    <name type="synonym">Macropteronotus magur</name>
    <dbReference type="NCBI Taxonomy" id="1594786"/>
    <lineage>
        <taxon>Eukaryota</taxon>
        <taxon>Metazoa</taxon>
        <taxon>Chordata</taxon>
        <taxon>Craniata</taxon>
        <taxon>Vertebrata</taxon>
        <taxon>Euteleostomi</taxon>
        <taxon>Actinopterygii</taxon>
        <taxon>Neopterygii</taxon>
        <taxon>Teleostei</taxon>
        <taxon>Ostariophysi</taxon>
        <taxon>Siluriformes</taxon>
        <taxon>Clariidae</taxon>
        <taxon>Clarias</taxon>
    </lineage>
</organism>
<dbReference type="CDD" id="cd06558">
    <property type="entry name" value="crotonase-like"/>
    <property type="match status" value="1"/>
</dbReference>
<dbReference type="InterPro" id="IPR009057">
    <property type="entry name" value="Homeodomain-like_sf"/>
</dbReference>
<dbReference type="PANTHER" id="PTHR43149">
    <property type="entry name" value="ENOYL-COA HYDRATASE"/>
    <property type="match status" value="1"/>
</dbReference>
<dbReference type="FunFam" id="1.10.10.60:FF:000004">
    <property type="entry name" value="Meis2 homeobox isoform 2c"/>
    <property type="match status" value="1"/>
</dbReference>
<comment type="subcellular location">
    <subcellularLocation>
        <location evidence="6">Nucleus</location>
    </subcellularLocation>
</comment>
<dbReference type="GO" id="GO:0005739">
    <property type="term" value="C:mitochondrion"/>
    <property type="evidence" value="ECO:0007669"/>
    <property type="project" value="TreeGrafter"/>
</dbReference>
<dbReference type="PANTHER" id="PTHR43149:SF1">
    <property type="entry name" value="DELTA(3,5)-DELTA(2,4)-DIENOYL-COA ISOMERASE, MITOCHONDRIAL"/>
    <property type="match status" value="1"/>
</dbReference>
<evidence type="ECO:0000256" key="2">
    <source>
        <dbReference type="ARBA" id="ARBA00009661"/>
    </source>
</evidence>
<feature type="region of interest" description="Disordered" evidence="7">
    <location>
        <begin position="903"/>
        <end position="931"/>
    </location>
</feature>
<dbReference type="OrthoDB" id="1735038at2759"/>
<dbReference type="Proteomes" id="UP000727407">
    <property type="component" value="Unassembled WGS sequence"/>
</dbReference>
<evidence type="ECO:0000256" key="6">
    <source>
        <dbReference type="PROSITE-ProRule" id="PRU00108"/>
    </source>
</evidence>
<dbReference type="InterPro" id="IPR045002">
    <property type="entry name" value="Ech1-like"/>
</dbReference>
<dbReference type="SUPFAM" id="SSF46689">
    <property type="entry name" value="Homeodomain-like"/>
    <property type="match status" value="1"/>
</dbReference>
<dbReference type="Gene3D" id="1.10.10.60">
    <property type="entry name" value="Homeodomain-like"/>
    <property type="match status" value="1"/>
</dbReference>
<dbReference type="InterPro" id="IPR029058">
    <property type="entry name" value="AB_hydrolase_fold"/>
</dbReference>
<accession>A0A8J4TZH8</accession>
<dbReference type="InterPro" id="IPR008422">
    <property type="entry name" value="KN_HD"/>
</dbReference>
<keyword evidence="5 6" id="KW-0539">Nucleus</keyword>
<dbReference type="Gene3D" id="1.20.120.980">
    <property type="entry name" value="Serine carboxypeptidase S28, SKS domain"/>
    <property type="match status" value="1"/>
</dbReference>